<proteinExistence type="predicted"/>
<feature type="transmembrane region" description="Helical" evidence="1">
    <location>
        <begin position="93"/>
        <end position="114"/>
    </location>
</feature>
<evidence type="ECO:0000256" key="1">
    <source>
        <dbReference type="SAM" id="Phobius"/>
    </source>
</evidence>
<reference evidence="2" key="3">
    <citation type="submission" date="2025-08" db="UniProtKB">
        <authorList>
            <consortium name="Ensembl"/>
        </authorList>
    </citation>
    <scope>IDENTIFICATION</scope>
</reference>
<evidence type="ECO:0000313" key="2">
    <source>
        <dbReference type="Ensembl" id="ENSCINP00000013063.3"/>
    </source>
</evidence>
<evidence type="ECO:0000313" key="3">
    <source>
        <dbReference type="Proteomes" id="UP000008144"/>
    </source>
</evidence>
<protein>
    <submittedName>
        <fullName evidence="2">Uncharacterized protein</fullName>
    </submittedName>
</protein>
<dbReference type="HOGENOM" id="CLU_1958787_0_0_1"/>
<keyword evidence="1" id="KW-0812">Transmembrane</keyword>
<keyword evidence="1" id="KW-0472">Membrane</keyword>
<name>F6PSQ1_CIOIN</name>
<keyword evidence="1" id="KW-1133">Transmembrane helix</keyword>
<dbReference type="EMBL" id="EAAA01001497">
    <property type="status" value="NOT_ANNOTATED_CDS"/>
    <property type="molecule type" value="Genomic_DNA"/>
</dbReference>
<organism evidence="2 3">
    <name type="scientific">Ciona intestinalis</name>
    <name type="common">Transparent sea squirt</name>
    <name type="synonym">Ascidia intestinalis</name>
    <dbReference type="NCBI Taxonomy" id="7719"/>
    <lineage>
        <taxon>Eukaryota</taxon>
        <taxon>Metazoa</taxon>
        <taxon>Chordata</taxon>
        <taxon>Tunicata</taxon>
        <taxon>Ascidiacea</taxon>
        <taxon>Phlebobranchia</taxon>
        <taxon>Cionidae</taxon>
        <taxon>Ciona</taxon>
    </lineage>
</organism>
<reference evidence="2" key="4">
    <citation type="submission" date="2025-09" db="UniProtKB">
        <authorList>
            <consortium name="Ensembl"/>
        </authorList>
    </citation>
    <scope>IDENTIFICATION</scope>
</reference>
<reference evidence="3" key="1">
    <citation type="journal article" date="2002" name="Science">
        <title>The draft genome of Ciona intestinalis: insights into chordate and vertebrate origins.</title>
        <authorList>
            <person name="Dehal P."/>
            <person name="Satou Y."/>
            <person name="Campbell R.K."/>
            <person name="Chapman J."/>
            <person name="Degnan B."/>
            <person name="De Tomaso A."/>
            <person name="Davidson B."/>
            <person name="Di Gregorio A."/>
            <person name="Gelpke M."/>
            <person name="Goodstein D.M."/>
            <person name="Harafuji N."/>
            <person name="Hastings K.E."/>
            <person name="Ho I."/>
            <person name="Hotta K."/>
            <person name="Huang W."/>
            <person name="Kawashima T."/>
            <person name="Lemaire P."/>
            <person name="Martinez D."/>
            <person name="Meinertzhagen I.A."/>
            <person name="Necula S."/>
            <person name="Nonaka M."/>
            <person name="Putnam N."/>
            <person name="Rash S."/>
            <person name="Saiga H."/>
            <person name="Satake M."/>
            <person name="Terry A."/>
            <person name="Yamada L."/>
            <person name="Wang H.G."/>
            <person name="Awazu S."/>
            <person name="Azumi K."/>
            <person name="Boore J."/>
            <person name="Branno M."/>
            <person name="Chin-Bow S."/>
            <person name="DeSantis R."/>
            <person name="Doyle S."/>
            <person name="Francino P."/>
            <person name="Keys D.N."/>
            <person name="Haga S."/>
            <person name="Hayashi H."/>
            <person name="Hino K."/>
            <person name="Imai K.S."/>
            <person name="Inaba K."/>
            <person name="Kano S."/>
            <person name="Kobayashi K."/>
            <person name="Kobayashi M."/>
            <person name="Lee B.I."/>
            <person name="Makabe K.W."/>
            <person name="Manohar C."/>
            <person name="Matassi G."/>
            <person name="Medina M."/>
            <person name="Mochizuki Y."/>
            <person name="Mount S."/>
            <person name="Morishita T."/>
            <person name="Miura S."/>
            <person name="Nakayama A."/>
            <person name="Nishizaka S."/>
            <person name="Nomoto H."/>
            <person name="Ohta F."/>
            <person name="Oishi K."/>
            <person name="Rigoutsos I."/>
            <person name="Sano M."/>
            <person name="Sasaki A."/>
            <person name="Sasakura Y."/>
            <person name="Shoguchi E."/>
            <person name="Shin-i T."/>
            <person name="Spagnuolo A."/>
            <person name="Stainier D."/>
            <person name="Suzuki M.M."/>
            <person name="Tassy O."/>
            <person name="Takatori N."/>
            <person name="Tokuoka M."/>
            <person name="Yagi K."/>
            <person name="Yoshizaki F."/>
            <person name="Wada S."/>
            <person name="Zhang C."/>
            <person name="Hyatt P.D."/>
            <person name="Larimer F."/>
            <person name="Detter C."/>
            <person name="Doggett N."/>
            <person name="Glavina T."/>
            <person name="Hawkins T."/>
            <person name="Richardson P."/>
            <person name="Lucas S."/>
            <person name="Kohara Y."/>
            <person name="Levine M."/>
            <person name="Satoh N."/>
            <person name="Rokhsar D.S."/>
        </authorList>
    </citation>
    <scope>NUCLEOTIDE SEQUENCE [LARGE SCALE GENOMIC DNA]</scope>
</reference>
<dbReference type="InParanoid" id="F6PSQ1"/>
<dbReference type="Ensembl" id="ENSCINT00000013063.3">
    <property type="protein sequence ID" value="ENSCINP00000013063.3"/>
    <property type="gene ID" value="ENSCING00000006337.3"/>
</dbReference>
<sequence length="128" mass="14956">MNQKTNLIQRTASHGMMRDDVVRHLLHLTIHETEEEAVIVMIGDRNVIVDHGHDHQTVTHDVIHHHVINDVTGITHVHGAETEGAETFNCRNYCFYITFLMAYTKFVLQIWSFYPDFTARSFVFIFLF</sequence>
<dbReference type="AlphaFoldDB" id="F6PSQ1"/>
<keyword evidence="3" id="KW-1185">Reference proteome</keyword>
<dbReference type="Proteomes" id="UP000008144">
    <property type="component" value="Chromosome 2"/>
</dbReference>
<accession>F6PSQ1</accession>
<reference evidence="2" key="2">
    <citation type="journal article" date="2008" name="Genome Biol.">
        <title>Improved genome assembly and evidence-based global gene model set for the chordate Ciona intestinalis: new insight into intron and operon populations.</title>
        <authorList>
            <person name="Satou Y."/>
            <person name="Mineta K."/>
            <person name="Ogasawara M."/>
            <person name="Sasakura Y."/>
            <person name="Shoguchi E."/>
            <person name="Ueno K."/>
            <person name="Yamada L."/>
            <person name="Matsumoto J."/>
            <person name="Wasserscheid J."/>
            <person name="Dewar K."/>
            <person name="Wiley G.B."/>
            <person name="Macmil S.L."/>
            <person name="Roe B.A."/>
            <person name="Zeller R.W."/>
            <person name="Hastings K.E."/>
            <person name="Lemaire P."/>
            <person name="Lindquist E."/>
            <person name="Endo T."/>
            <person name="Hotta K."/>
            <person name="Inaba K."/>
        </authorList>
    </citation>
    <scope>NUCLEOTIDE SEQUENCE [LARGE SCALE GENOMIC DNA]</scope>
    <source>
        <strain evidence="2">wild type</strain>
    </source>
</reference>